<dbReference type="GO" id="GO:0016787">
    <property type="term" value="F:hydrolase activity"/>
    <property type="evidence" value="ECO:0007669"/>
    <property type="project" value="UniProtKB-KW"/>
</dbReference>
<dbReference type="SUPFAM" id="SSF53474">
    <property type="entry name" value="alpha/beta-Hydrolases"/>
    <property type="match status" value="1"/>
</dbReference>
<keyword evidence="2" id="KW-0378">Hydrolase</keyword>
<accession>A0A5C6LIA5</accession>
<evidence type="ECO:0000313" key="4">
    <source>
        <dbReference type="EMBL" id="TWV91496.1"/>
    </source>
</evidence>
<feature type="domain" description="Thioesterase TesA-like" evidence="3">
    <location>
        <begin position="17"/>
        <end position="224"/>
    </location>
</feature>
<dbReference type="SMART" id="SM00824">
    <property type="entry name" value="PKS_TE"/>
    <property type="match status" value="1"/>
</dbReference>
<evidence type="ECO:0000256" key="2">
    <source>
        <dbReference type="ARBA" id="ARBA00022801"/>
    </source>
</evidence>
<protein>
    <recommendedName>
        <fullName evidence="3">Thioesterase TesA-like domain-containing protein</fullName>
    </recommendedName>
</protein>
<dbReference type="GO" id="GO:0008610">
    <property type="term" value="P:lipid biosynthetic process"/>
    <property type="evidence" value="ECO:0007669"/>
    <property type="project" value="TreeGrafter"/>
</dbReference>
<organism evidence="4 5">
    <name type="scientific">Chitinophaga pinensis</name>
    <dbReference type="NCBI Taxonomy" id="79329"/>
    <lineage>
        <taxon>Bacteria</taxon>
        <taxon>Pseudomonadati</taxon>
        <taxon>Bacteroidota</taxon>
        <taxon>Chitinophagia</taxon>
        <taxon>Chitinophagales</taxon>
        <taxon>Chitinophagaceae</taxon>
        <taxon>Chitinophaga</taxon>
    </lineage>
</organism>
<dbReference type="RefSeq" id="WP_146308291.1">
    <property type="nucleotide sequence ID" value="NZ_VOHS01000074.1"/>
</dbReference>
<dbReference type="AlphaFoldDB" id="A0A5C6LIA5"/>
<dbReference type="Pfam" id="PF00975">
    <property type="entry name" value="Thioesterase"/>
    <property type="match status" value="1"/>
</dbReference>
<name>A0A5C6LIA5_9BACT</name>
<dbReference type="InterPro" id="IPR012223">
    <property type="entry name" value="TEII"/>
</dbReference>
<evidence type="ECO:0000313" key="5">
    <source>
        <dbReference type="Proteomes" id="UP000318815"/>
    </source>
</evidence>
<evidence type="ECO:0000256" key="1">
    <source>
        <dbReference type="ARBA" id="ARBA00007169"/>
    </source>
</evidence>
<keyword evidence="5" id="KW-1185">Reference proteome</keyword>
<gene>
    <name evidence="4" type="ORF">FEF09_28845</name>
</gene>
<dbReference type="Proteomes" id="UP000318815">
    <property type="component" value="Unassembled WGS sequence"/>
</dbReference>
<dbReference type="InterPro" id="IPR020802">
    <property type="entry name" value="TesA-like"/>
</dbReference>
<dbReference type="PANTHER" id="PTHR11487:SF0">
    <property type="entry name" value="S-ACYL FATTY ACID SYNTHASE THIOESTERASE, MEDIUM CHAIN"/>
    <property type="match status" value="1"/>
</dbReference>
<comment type="similarity">
    <text evidence="1">Belongs to the thioesterase family.</text>
</comment>
<evidence type="ECO:0000259" key="3">
    <source>
        <dbReference type="SMART" id="SM00824"/>
    </source>
</evidence>
<dbReference type="EMBL" id="VOHS01000074">
    <property type="protein sequence ID" value="TWV91496.1"/>
    <property type="molecule type" value="Genomic_DNA"/>
</dbReference>
<dbReference type="OrthoDB" id="9778383at2"/>
<reference evidence="4 5" key="1">
    <citation type="submission" date="2019-08" db="EMBL/GenBank/DDBJ databases">
        <title>Whole genome sequencing of chitin degrading bacteria Chitinophaga pinensis YS16.</title>
        <authorList>
            <person name="Singh R.P."/>
            <person name="Manchanda G."/>
            <person name="Maurya I.K."/>
            <person name="Joshi N.K."/>
            <person name="Srivastava A.K."/>
        </authorList>
    </citation>
    <scope>NUCLEOTIDE SEQUENCE [LARGE SCALE GENOMIC DNA]</scope>
    <source>
        <strain evidence="4 5">YS-16</strain>
    </source>
</reference>
<dbReference type="InterPro" id="IPR029058">
    <property type="entry name" value="AB_hydrolase_fold"/>
</dbReference>
<comment type="caution">
    <text evidence="4">The sequence shown here is derived from an EMBL/GenBank/DDBJ whole genome shotgun (WGS) entry which is preliminary data.</text>
</comment>
<sequence>MLFPLNNSQETETPPLIFIPPVIGSATIYKQLAEQLEEQYACYGMQYKGFDGGEFAASVEEMADTFVQQLLEKVPAEEYMLMGYSMGALIAYETARQLETAGKIVTLLLLDKEAPAHTTGIKILPADDILEQRFVRELRSWGLSDGELPQEAHLKKMYRSSCNIMYAYQPAGKIKGDIVAFEADGRDAPLMENWQLFTTGSFDYHRLQGDHYSIIKDTRLPAYLFQLGYSRSFIH</sequence>
<proteinExistence type="inferred from homology"/>
<dbReference type="InterPro" id="IPR001031">
    <property type="entry name" value="Thioesterase"/>
</dbReference>
<dbReference type="Gene3D" id="3.40.50.1820">
    <property type="entry name" value="alpha/beta hydrolase"/>
    <property type="match status" value="1"/>
</dbReference>
<dbReference type="PANTHER" id="PTHR11487">
    <property type="entry name" value="THIOESTERASE"/>
    <property type="match status" value="1"/>
</dbReference>